<dbReference type="Gene3D" id="3.40.50.720">
    <property type="entry name" value="NAD(P)-binding Rossmann-like Domain"/>
    <property type="match status" value="1"/>
</dbReference>
<dbReference type="GO" id="GO:0016616">
    <property type="term" value="F:oxidoreductase activity, acting on the CH-OH group of donors, NAD or NADP as acceptor"/>
    <property type="evidence" value="ECO:0007669"/>
    <property type="project" value="TreeGrafter"/>
</dbReference>
<reference evidence="1" key="3">
    <citation type="submission" date="2010-09" db="EMBL/GenBank/DDBJ databases">
        <title>Annotation of Gaeumannomyces graminis var. tritici R3-111a-1.</title>
        <authorList>
            <consortium name="The Broad Institute Genome Sequencing Platform"/>
            <person name="Ma L.-J."/>
            <person name="Dead R."/>
            <person name="Young S.K."/>
            <person name="Zeng Q."/>
            <person name="Gargeya S."/>
            <person name="Fitzgerald M."/>
            <person name="Haas B."/>
            <person name="Abouelleil A."/>
            <person name="Alvarado L."/>
            <person name="Arachchi H.M."/>
            <person name="Berlin A."/>
            <person name="Brown A."/>
            <person name="Chapman S.B."/>
            <person name="Chen Z."/>
            <person name="Dunbar C."/>
            <person name="Freedman E."/>
            <person name="Gearin G."/>
            <person name="Gellesch M."/>
            <person name="Goldberg J."/>
            <person name="Griggs A."/>
            <person name="Gujja S."/>
            <person name="Heiman D."/>
            <person name="Howarth C."/>
            <person name="Larson L."/>
            <person name="Lui A."/>
            <person name="MacDonald P.J.P."/>
            <person name="Mehta T."/>
            <person name="Montmayeur A."/>
            <person name="Murphy C."/>
            <person name="Neiman D."/>
            <person name="Pearson M."/>
            <person name="Priest M."/>
            <person name="Roberts A."/>
            <person name="Saif S."/>
            <person name="Shea T."/>
            <person name="Shenoy N."/>
            <person name="Sisk P."/>
            <person name="Stolte C."/>
            <person name="Sykes S."/>
            <person name="Yandava C."/>
            <person name="Wortman J."/>
            <person name="Nusbaum C."/>
            <person name="Birren B."/>
        </authorList>
    </citation>
    <scope>NUCLEOTIDE SEQUENCE</scope>
    <source>
        <strain evidence="1">R3-111a-1</strain>
    </source>
</reference>
<evidence type="ECO:0000313" key="3">
    <source>
        <dbReference type="Proteomes" id="UP000006039"/>
    </source>
</evidence>
<dbReference type="HOGENOM" id="CLU_010194_9_1_1"/>
<dbReference type="InterPro" id="IPR036291">
    <property type="entry name" value="NAD(P)-bd_dom_sf"/>
</dbReference>
<dbReference type="VEuPathDB" id="FungiDB:GGTG_06734"/>
<dbReference type="InterPro" id="IPR002347">
    <property type="entry name" value="SDR_fam"/>
</dbReference>
<name>J3NZN7_GAET3</name>
<evidence type="ECO:0000313" key="2">
    <source>
        <dbReference type="EnsemblFungi" id="EJT76820"/>
    </source>
</evidence>
<dbReference type="InterPro" id="IPR052184">
    <property type="entry name" value="SDR_enzymes"/>
</dbReference>
<dbReference type="GeneID" id="20347192"/>
<proteinExistence type="predicted"/>
<dbReference type="Pfam" id="PF00106">
    <property type="entry name" value="adh_short"/>
    <property type="match status" value="1"/>
</dbReference>
<dbReference type="Proteomes" id="UP000006039">
    <property type="component" value="Unassembled WGS sequence"/>
</dbReference>
<dbReference type="PANTHER" id="PTHR45458">
    <property type="entry name" value="SHORT-CHAIN DEHYDROGENASE/REDUCTASE SDR"/>
    <property type="match status" value="1"/>
</dbReference>
<keyword evidence="3" id="KW-1185">Reference proteome</keyword>
<dbReference type="EnsemblFungi" id="EJT76820">
    <property type="protein sequence ID" value="EJT76820"/>
    <property type="gene ID" value="GGTG_06734"/>
</dbReference>
<organism evidence="1">
    <name type="scientific">Gaeumannomyces tritici (strain R3-111a-1)</name>
    <name type="common">Wheat and barley take-all root rot fungus</name>
    <name type="synonym">Gaeumannomyces graminis var. tritici</name>
    <dbReference type="NCBI Taxonomy" id="644352"/>
    <lineage>
        <taxon>Eukaryota</taxon>
        <taxon>Fungi</taxon>
        <taxon>Dikarya</taxon>
        <taxon>Ascomycota</taxon>
        <taxon>Pezizomycotina</taxon>
        <taxon>Sordariomycetes</taxon>
        <taxon>Sordariomycetidae</taxon>
        <taxon>Magnaporthales</taxon>
        <taxon>Magnaporthaceae</taxon>
        <taxon>Gaeumannomyces</taxon>
    </lineage>
</organism>
<dbReference type="SUPFAM" id="SSF51735">
    <property type="entry name" value="NAD(P)-binding Rossmann-fold domains"/>
    <property type="match status" value="1"/>
</dbReference>
<dbReference type="AlphaFoldDB" id="J3NZN7"/>
<sequence>MPVYCVTGANRGLGLEFVRQLALQGSNTILACTRSLGSDLTDLRAAAAPSAATVHVLECDTGDEQSVAAFATAAAKALSGAGGAQPAKIDCLVNNAAVNLHVEHSSLDLAAPVLAETLRVNVAGPLQTVARLHAAGLLAGGVRVVNISSGLGSISEARAEGDDSDQPSCAYRVSKAALNMLSVQQGYDLRHRGGLKGAVVAAVDPGWVQTRMGGSEAALTPEQSVGGMLKLIGGLGDADNGGFFQYDGQKREW</sequence>
<gene>
    <name evidence="2" type="primary">20347192</name>
    <name evidence="1" type="ORF">GGTG_06734</name>
</gene>
<reference evidence="1" key="2">
    <citation type="submission" date="2010-07" db="EMBL/GenBank/DDBJ databases">
        <authorList>
            <consortium name="The Broad Institute Genome Sequencing Platform"/>
            <consortium name="Broad Institute Genome Sequencing Center for Infectious Disease"/>
            <person name="Ma L.-J."/>
            <person name="Dead R."/>
            <person name="Young S."/>
            <person name="Zeng Q."/>
            <person name="Koehrsen M."/>
            <person name="Alvarado L."/>
            <person name="Berlin A."/>
            <person name="Chapman S.B."/>
            <person name="Chen Z."/>
            <person name="Freedman E."/>
            <person name="Gellesch M."/>
            <person name="Goldberg J."/>
            <person name="Griggs A."/>
            <person name="Gujja S."/>
            <person name="Heilman E.R."/>
            <person name="Heiman D."/>
            <person name="Hepburn T."/>
            <person name="Howarth C."/>
            <person name="Jen D."/>
            <person name="Larson L."/>
            <person name="Mehta T."/>
            <person name="Neiman D."/>
            <person name="Pearson M."/>
            <person name="Roberts A."/>
            <person name="Saif S."/>
            <person name="Shea T."/>
            <person name="Shenoy N."/>
            <person name="Sisk P."/>
            <person name="Stolte C."/>
            <person name="Sykes S."/>
            <person name="Walk T."/>
            <person name="White J."/>
            <person name="Yandava C."/>
            <person name="Haas B."/>
            <person name="Nusbaum C."/>
            <person name="Birren B."/>
        </authorList>
    </citation>
    <scope>NUCLEOTIDE SEQUENCE</scope>
    <source>
        <strain evidence="1">R3-111a-1</strain>
    </source>
</reference>
<dbReference type="PANTHER" id="PTHR45458:SF1">
    <property type="entry name" value="SHORT CHAIN DEHYDROGENASE"/>
    <property type="match status" value="1"/>
</dbReference>
<reference evidence="2" key="5">
    <citation type="submission" date="2018-04" db="UniProtKB">
        <authorList>
            <consortium name="EnsemblFungi"/>
        </authorList>
    </citation>
    <scope>IDENTIFICATION</scope>
    <source>
        <strain evidence="2">R3-111a-1</strain>
    </source>
</reference>
<dbReference type="RefSeq" id="XP_009222820.1">
    <property type="nucleotide sequence ID" value="XM_009224556.1"/>
</dbReference>
<dbReference type="OrthoDB" id="5296at2759"/>
<protein>
    <submittedName>
        <fullName evidence="1">C-signal protein</fullName>
    </submittedName>
</protein>
<reference evidence="3" key="1">
    <citation type="submission" date="2010-07" db="EMBL/GenBank/DDBJ databases">
        <title>The genome sequence of Gaeumannomyces graminis var. tritici strain R3-111a-1.</title>
        <authorList>
            <consortium name="The Broad Institute Genome Sequencing Platform"/>
            <person name="Ma L.-J."/>
            <person name="Dead R."/>
            <person name="Young S."/>
            <person name="Zeng Q."/>
            <person name="Koehrsen M."/>
            <person name="Alvarado L."/>
            <person name="Berlin A."/>
            <person name="Chapman S.B."/>
            <person name="Chen Z."/>
            <person name="Freedman E."/>
            <person name="Gellesch M."/>
            <person name="Goldberg J."/>
            <person name="Griggs A."/>
            <person name="Gujja S."/>
            <person name="Heilman E.R."/>
            <person name="Heiman D."/>
            <person name="Hepburn T."/>
            <person name="Howarth C."/>
            <person name="Jen D."/>
            <person name="Larson L."/>
            <person name="Mehta T."/>
            <person name="Neiman D."/>
            <person name="Pearson M."/>
            <person name="Roberts A."/>
            <person name="Saif S."/>
            <person name="Shea T."/>
            <person name="Shenoy N."/>
            <person name="Sisk P."/>
            <person name="Stolte C."/>
            <person name="Sykes S."/>
            <person name="Walk T."/>
            <person name="White J."/>
            <person name="Yandava C."/>
            <person name="Haas B."/>
            <person name="Nusbaum C."/>
            <person name="Birren B."/>
        </authorList>
    </citation>
    <scope>NUCLEOTIDE SEQUENCE [LARGE SCALE GENOMIC DNA]</scope>
    <source>
        <strain evidence="3">R3-111a-1</strain>
    </source>
</reference>
<accession>J3NZN7</accession>
<dbReference type="EMBL" id="GL385397">
    <property type="protein sequence ID" value="EJT76820.1"/>
    <property type="molecule type" value="Genomic_DNA"/>
</dbReference>
<evidence type="ECO:0000313" key="1">
    <source>
        <dbReference type="EMBL" id="EJT76820.1"/>
    </source>
</evidence>
<dbReference type="PRINTS" id="PR00081">
    <property type="entry name" value="GDHRDH"/>
</dbReference>
<reference evidence="2" key="4">
    <citation type="journal article" date="2015" name="G3 (Bethesda)">
        <title>Genome sequences of three phytopathogenic species of the Magnaporthaceae family of fungi.</title>
        <authorList>
            <person name="Okagaki L.H."/>
            <person name="Nunes C.C."/>
            <person name="Sailsbery J."/>
            <person name="Clay B."/>
            <person name="Brown D."/>
            <person name="John T."/>
            <person name="Oh Y."/>
            <person name="Young N."/>
            <person name="Fitzgerald M."/>
            <person name="Haas B.J."/>
            <person name="Zeng Q."/>
            <person name="Young S."/>
            <person name="Adiconis X."/>
            <person name="Fan L."/>
            <person name="Levin J.Z."/>
            <person name="Mitchell T.K."/>
            <person name="Okubara P.A."/>
            <person name="Farman M.L."/>
            <person name="Kohn L.M."/>
            <person name="Birren B."/>
            <person name="Ma L.-J."/>
            <person name="Dean R.A."/>
        </authorList>
    </citation>
    <scope>NUCLEOTIDE SEQUENCE</scope>
    <source>
        <strain evidence="2">R3-111a-1</strain>
    </source>
</reference>
<dbReference type="eggNOG" id="KOG1611">
    <property type="taxonomic scope" value="Eukaryota"/>
</dbReference>